<dbReference type="AlphaFoldDB" id="A0A5R8YP84"/>
<dbReference type="OrthoDB" id="3543501at2"/>
<dbReference type="Gene3D" id="3.40.1620.10">
    <property type="entry name" value="YefM-like domain"/>
    <property type="match status" value="1"/>
</dbReference>
<comment type="similarity">
    <text evidence="1 2">Belongs to the phD/YefM antitoxin family.</text>
</comment>
<accession>A0A5R8YP84</accession>
<reference evidence="4" key="1">
    <citation type="submission" date="2019-05" db="EMBL/GenBank/DDBJ databases">
        <title>Isolation, diversity and antifungal activity of Actinobacteria from wheat.</title>
        <authorList>
            <person name="Yu B."/>
        </authorList>
    </citation>
    <scope>NUCLEOTIDE SEQUENCE [LARGE SCALE GENOMIC DNA]</scope>
    <source>
        <strain evidence="4">NEAU-HEGS1-5</strain>
    </source>
</reference>
<dbReference type="InterPro" id="IPR006442">
    <property type="entry name" value="Antitoxin_Phd/YefM"/>
</dbReference>
<proteinExistence type="inferred from homology"/>
<evidence type="ECO:0000256" key="1">
    <source>
        <dbReference type="ARBA" id="ARBA00009981"/>
    </source>
</evidence>
<dbReference type="SUPFAM" id="SSF143120">
    <property type="entry name" value="YefM-like"/>
    <property type="match status" value="1"/>
</dbReference>
<evidence type="ECO:0000256" key="2">
    <source>
        <dbReference type="RuleBase" id="RU362080"/>
    </source>
</evidence>
<organism evidence="4 5">
    <name type="scientific">Microbispora triticiradicis</name>
    <dbReference type="NCBI Taxonomy" id="2200763"/>
    <lineage>
        <taxon>Bacteria</taxon>
        <taxon>Bacillati</taxon>
        <taxon>Actinomycetota</taxon>
        <taxon>Actinomycetes</taxon>
        <taxon>Streptosporangiales</taxon>
        <taxon>Streptosporangiaceae</taxon>
        <taxon>Microbispora</taxon>
    </lineage>
</organism>
<dbReference type="Pfam" id="PF02604">
    <property type="entry name" value="PhdYeFM_antitox"/>
    <property type="match status" value="1"/>
</dbReference>
<dbReference type="Proteomes" id="UP000309033">
    <property type="component" value="Unassembled WGS sequence"/>
</dbReference>
<evidence type="ECO:0000313" key="5">
    <source>
        <dbReference type="Proteomes" id="UP000309033"/>
    </source>
</evidence>
<comment type="function">
    <text evidence="2">Antitoxin component of a type II toxin-antitoxin (TA) system.</text>
</comment>
<dbReference type="InterPro" id="IPR036165">
    <property type="entry name" value="YefM-like_sf"/>
</dbReference>
<protein>
    <recommendedName>
        <fullName evidence="2">Antitoxin</fullName>
    </recommendedName>
</protein>
<sequence length="101" mass="11228">MSPWLKDHSHRFGVNPRRPDMPAGCRQGAGSMPGLHGSKCTVGTMAERMSVRELRDNLGRRIDLAHYTGEATIVERNGEPRAVLVSYASWVEQQNRPASAR</sequence>
<evidence type="ECO:0000256" key="3">
    <source>
        <dbReference type="SAM" id="MobiDB-lite"/>
    </source>
</evidence>
<dbReference type="EMBL" id="VANP01000011">
    <property type="protein sequence ID" value="TLP55240.1"/>
    <property type="molecule type" value="Genomic_DNA"/>
</dbReference>
<feature type="region of interest" description="Disordered" evidence="3">
    <location>
        <begin position="1"/>
        <end position="36"/>
    </location>
</feature>
<gene>
    <name evidence="4" type="ORF">FED44_26345</name>
</gene>
<name>A0A5R8YP84_9ACTN</name>
<comment type="caution">
    <text evidence="4">The sequence shown here is derived from an EMBL/GenBank/DDBJ whole genome shotgun (WGS) entry which is preliminary data.</text>
</comment>
<keyword evidence="5" id="KW-1185">Reference proteome</keyword>
<evidence type="ECO:0000313" key="4">
    <source>
        <dbReference type="EMBL" id="TLP55240.1"/>
    </source>
</evidence>